<dbReference type="InterPro" id="IPR009057">
    <property type="entry name" value="Homeodomain-like_sf"/>
</dbReference>
<comment type="subcellular location">
    <subcellularLocation>
        <location evidence="1">Cytoplasm</location>
    </subcellularLocation>
</comment>
<organism evidence="7 8">
    <name type="scientific">Pseudomonas saxonica</name>
    <dbReference type="NCBI Taxonomy" id="2600598"/>
    <lineage>
        <taxon>Bacteria</taxon>
        <taxon>Pseudomonadati</taxon>
        <taxon>Pseudomonadota</taxon>
        <taxon>Gammaproteobacteria</taxon>
        <taxon>Pseudomonadales</taxon>
        <taxon>Pseudomonadaceae</taxon>
        <taxon>Pseudomonas</taxon>
    </lineage>
</organism>
<dbReference type="PROSITE" id="PS01124">
    <property type="entry name" value="HTH_ARAC_FAMILY_2"/>
    <property type="match status" value="1"/>
</dbReference>
<dbReference type="PROSITE" id="PS00041">
    <property type="entry name" value="HTH_ARAC_FAMILY_1"/>
    <property type="match status" value="1"/>
</dbReference>
<dbReference type="Gene3D" id="1.10.10.60">
    <property type="entry name" value="Homeodomain-like"/>
    <property type="match status" value="1"/>
</dbReference>
<dbReference type="Pfam" id="PF12833">
    <property type="entry name" value="HTH_18"/>
    <property type="match status" value="1"/>
</dbReference>
<evidence type="ECO:0000256" key="1">
    <source>
        <dbReference type="ARBA" id="ARBA00004496"/>
    </source>
</evidence>
<dbReference type="GO" id="GO:0009893">
    <property type="term" value="P:positive regulation of metabolic process"/>
    <property type="evidence" value="ECO:0007669"/>
    <property type="project" value="UniProtKB-ARBA"/>
</dbReference>
<protein>
    <submittedName>
        <fullName evidence="7">Helix-turn-helix domain-containing protein</fullName>
    </submittedName>
</protein>
<comment type="function">
    <text evidence="5">Regulatory protein of the TOL plasmid xyl operons. XylS activates the xylXYZLTEGFJQKIH operon required for the degradation of toluene, m-xylene and p-xylene.</text>
</comment>
<dbReference type="AlphaFoldDB" id="A0A5C5PXU3"/>
<sequence length="299" mass="34179">MRQSLRTTDIVEHANALPGWRQRYDQLSCGSLEGRLDVVQAGEVQLFRERLNQQVIQHICLPQNAVNILFPLAWPGVDDQGVMAEKYATVLLPNDEYRVFTPAGMDVLCMSIPYATLRNLLDEAVLHALMQLNRPKRVCLRAHRLVPGIVMFKSLMEGTPTSATLQSLTLMVVEWLERVIDVPQETPRPSTRGYIVERCHQWLIEEPAASSNVLEFCRRLKVSRRTLQYSFQSVAAVTPIQYMRSVRLNGARRALKEDPHASIADIAERWGFSHSSYFTLEYQKLFNELPSALRCVERS</sequence>
<accession>A0A5C5PXU3</accession>
<name>A0A5C5PXU3_9PSED</name>
<evidence type="ECO:0000313" key="7">
    <source>
        <dbReference type="EMBL" id="TWR95258.1"/>
    </source>
</evidence>
<dbReference type="EMBL" id="VFIP01000016">
    <property type="protein sequence ID" value="TWR95258.1"/>
    <property type="molecule type" value="Genomic_DNA"/>
</dbReference>
<dbReference type="RefSeq" id="WP_146426158.1">
    <property type="nucleotide sequence ID" value="NZ_VFIP01000016.1"/>
</dbReference>
<comment type="caution">
    <text evidence="7">The sequence shown here is derived from an EMBL/GenBank/DDBJ whole genome shotgun (WGS) entry which is preliminary data.</text>
</comment>
<reference evidence="7 8" key="1">
    <citation type="submission" date="2019-06" db="EMBL/GenBank/DDBJ databases">
        <title>Pseudomonas bimorpha sp. nov. isolated from bovine raw milk and skim milk concentrate.</title>
        <authorList>
            <person name="Hofmann K."/>
            <person name="Huptas C."/>
            <person name="Doll E."/>
            <person name="Scherer S."/>
            <person name="Wenning M."/>
        </authorList>
    </citation>
    <scope>NUCLEOTIDE SEQUENCE [LARGE SCALE GENOMIC DNA]</scope>
    <source>
        <strain evidence="7 8">DSM 108990</strain>
    </source>
</reference>
<evidence type="ECO:0000256" key="3">
    <source>
        <dbReference type="ARBA" id="ARBA00023125"/>
    </source>
</evidence>
<gene>
    <name evidence="7" type="ORF">FJD37_10570</name>
</gene>
<dbReference type="GO" id="GO:0003700">
    <property type="term" value="F:DNA-binding transcription factor activity"/>
    <property type="evidence" value="ECO:0007669"/>
    <property type="project" value="InterPro"/>
</dbReference>
<evidence type="ECO:0000256" key="5">
    <source>
        <dbReference type="ARBA" id="ARBA00037345"/>
    </source>
</evidence>
<feature type="domain" description="HTH araC/xylS-type" evidence="6">
    <location>
        <begin position="197"/>
        <end position="296"/>
    </location>
</feature>
<keyword evidence="3" id="KW-0238">DNA-binding</keyword>
<dbReference type="GO" id="GO:0043565">
    <property type="term" value="F:sequence-specific DNA binding"/>
    <property type="evidence" value="ECO:0007669"/>
    <property type="project" value="InterPro"/>
</dbReference>
<dbReference type="Proteomes" id="UP000317901">
    <property type="component" value="Unassembled WGS sequence"/>
</dbReference>
<dbReference type="InterPro" id="IPR050204">
    <property type="entry name" value="AraC_XylS_family_regulators"/>
</dbReference>
<dbReference type="InterPro" id="IPR018060">
    <property type="entry name" value="HTH_AraC"/>
</dbReference>
<evidence type="ECO:0000313" key="8">
    <source>
        <dbReference type="Proteomes" id="UP000317901"/>
    </source>
</evidence>
<dbReference type="OrthoDB" id="6003540at2"/>
<evidence type="ECO:0000256" key="2">
    <source>
        <dbReference type="ARBA" id="ARBA00023015"/>
    </source>
</evidence>
<dbReference type="SUPFAM" id="SSF46689">
    <property type="entry name" value="Homeodomain-like"/>
    <property type="match status" value="1"/>
</dbReference>
<evidence type="ECO:0000259" key="6">
    <source>
        <dbReference type="PROSITE" id="PS01124"/>
    </source>
</evidence>
<dbReference type="InterPro" id="IPR018062">
    <property type="entry name" value="HTH_AraC-typ_CS"/>
</dbReference>
<dbReference type="SMART" id="SM00342">
    <property type="entry name" value="HTH_ARAC"/>
    <property type="match status" value="1"/>
</dbReference>
<keyword evidence="4" id="KW-0804">Transcription</keyword>
<dbReference type="GO" id="GO:0005737">
    <property type="term" value="C:cytoplasm"/>
    <property type="evidence" value="ECO:0007669"/>
    <property type="project" value="UniProtKB-SubCell"/>
</dbReference>
<keyword evidence="2" id="KW-0805">Transcription regulation</keyword>
<dbReference type="PANTHER" id="PTHR46796:SF12">
    <property type="entry name" value="HTH-TYPE DNA-BINDING TRANSCRIPTIONAL ACTIVATOR EUTR"/>
    <property type="match status" value="1"/>
</dbReference>
<proteinExistence type="predicted"/>
<dbReference type="PANTHER" id="PTHR46796">
    <property type="entry name" value="HTH-TYPE TRANSCRIPTIONAL ACTIVATOR RHAS-RELATED"/>
    <property type="match status" value="1"/>
</dbReference>
<evidence type="ECO:0000256" key="4">
    <source>
        <dbReference type="ARBA" id="ARBA00023163"/>
    </source>
</evidence>